<proteinExistence type="predicted"/>
<reference evidence="1 2" key="1">
    <citation type="journal article" date="2024" name="Proc. Natl. Acad. Sci. U.S.A.">
        <title>The evolutionary genomics of adaptation to stress in wild rhizobium bacteria.</title>
        <authorList>
            <person name="Kehlet-Delgado H."/>
            <person name="Montoya A.P."/>
            <person name="Jensen K.T."/>
            <person name="Wendlandt C.E."/>
            <person name="Dexheimer C."/>
            <person name="Roberts M."/>
            <person name="Torres Martinez L."/>
            <person name="Friesen M.L."/>
            <person name="Griffitts J.S."/>
            <person name="Porter S.S."/>
        </authorList>
    </citation>
    <scope>NUCLEOTIDE SEQUENCE [LARGE SCALE GENOMIC DNA]</scope>
    <source>
        <strain evidence="1 2">M0468</strain>
    </source>
</reference>
<comment type="caution">
    <text evidence="1">The sequence shown here is derived from an EMBL/GenBank/DDBJ whole genome shotgun (WGS) entry which is preliminary data.</text>
</comment>
<sequence length="347" mass="38250">MFRVRMLPADDGDCLLLDYGTEDRQHHILIDGGRGSTYAASIVLALKDIHGRGERIDLLVLSHIDADHIEGLLPLIEDPDLPGSVAQVWFNGFDQLSDLEILGPRQGDAFSDGLLKRAWPWNADFNGKAVAIREAKLPVINVVGGMKITLLTPTMKALSRLRSDWIEYRQSKTLPVDPDPVPAGLEILGPKLATVPGNVAALADAPDVEDRTVPNGSSIAFVAEFEGRRVLLAADAHPSDLLEGLRKLDTEELHLVKLSHHGSKANTTIPLVRAMAAKRIAISTSGARNRHPNPEAVARLIQYGPKELHFYFNYRTPYTEVWDSQAMRDAFGHECFFGEGFEMKIDV</sequence>
<organism evidence="1 2">
    <name type="scientific">Mesorhizobium australicum</name>
    <dbReference type="NCBI Taxonomy" id="536018"/>
    <lineage>
        <taxon>Bacteria</taxon>
        <taxon>Pseudomonadati</taxon>
        <taxon>Pseudomonadota</taxon>
        <taxon>Alphaproteobacteria</taxon>
        <taxon>Hyphomicrobiales</taxon>
        <taxon>Phyllobacteriaceae</taxon>
        <taxon>Mesorhizobium</taxon>
    </lineage>
</organism>
<dbReference type="Proteomes" id="UP001480082">
    <property type="component" value="Unassembled WGS sequence"/>
</dbReference>
<gene>
    <name evidence="1" type="ORF">NKI81_23635</name>
</gene>
<keyword evidence="2" id="KW-1185">Reference proteome</keyword>
<accession>A0ACC6T4U6</accession>
<evidence type="ECO:0000313" key="2">
    <source>
        <dbReference type="Proteomes" id="UP001480082"/>
    </source>
</evidence>
<evidence type="ECO:0000313" key="1">
    <source>
        <dbReference type="EMBL" id="MER9286915.1"/>
    </source>
</evidence>
<dbReference type="EMBL" id="JAMYRI010000016">
    <property type="protein sequence ID" value="MER9286915.1"/>
    <property type="molecule type" value="Genomic_DNA"/>
</dbReference>
<protein>
    <submittedName>
        <fullName evidence="1">MBL fold metallo-hydrolase</fullName>
    </submittedName>
</protein>
<name>A0ACC6T4U6_9HYPH</name>